<protein>
    <submittedName>
        <fullName evidence="1">Uncharacterized protein</fullName>
    </submittedName>
</protein>
<evidence type="ECO:0000313" key="2">
    <source>
        <dbReference type="Proteomes" id="UP000014023"/>
    </source>
</evidence>
<reference evidence="1 2" key="1">
    <citation type="submission" date="2012-12" db="EMBL/GenBank/DDBJ databases">
        <title>The Genome Sequence of Bacillus cereus VD196.</title>
        <authorList>
            <consortium name="The Broad Institute Genome Sequencing Platform"/>
            <consortium name="The Broad Institute Genome Sequencing Center for Infectious Disease"/>
            <person name="Feldgarden M."/>
            <person name="Van der Auwera G.A."/>
            <person name="Mahillon J."/>
            <person name="Duprez V."/>
            <person name="Timmery S."/>
            <person name="Mattelet C."/>
            <person name="Dierick K."/>
            <person name="Sun M."/>
            <person name="Yu Z."/>
            <person name="Zhu L."/>
            <person name="Hu X."/>
            <person name="Shank E.B."/>
            <person name="Swiecicka I."/>
            <person name="Hansen B.M."/>
            <person name="Andrup L."/>
            <person name="Walker B."/>
            <person name="Young S.K."/>
            <person name="Zeng Q."/>
            <person name="Gargeya S."/>
            <person name="Fitzgerald M."/>
            <person name="Haas B."/>
            <person name="Abouelleil A."/>
            <person name="Alvarado L."/>
            <person name="Arachchi H.M."/>
            <person name="Berlin A.M."/>
            <person name="Chapman S.B."/>
            <person name="Dewar J."/>
            <person name="Goldberg J."/>
            <person name="Griggs A."/>
            <person name="Gujja S."/>
            <person name="Hansen M."/>
            <person name="Howarth C."/>
            <person name="Imamovic A."/>
            <person name="Larimer J."/>
            <person name="McCowan C."/>
            <person name="Murphy C."/>
            <person name="Neiman D."/>
            <person name="Pearson M."/>
            <person name="Priest M."/>
            <person name="Roberts A."/>
            <person name="Saif S."/>
            <person name="Shea T."/>
            <person name="Sisk P."/>
            <person name="Sykes S."/>
            <person name="Wortman J."/>
            <person name="Nusbaum C."/>
            <person name="Birren B."/>
        </authorList>
    </citation>
    <scope>NUCLEOTIDE SEQUENCE [LARGE SCALE GENOMIC DNA]</scope>
    <source>
        <strain evidence="1 2">VD196</strain>
    </source>
</reference>
<evidence type="ECO:0000313" key="1">
    <source>
        <dbReference type="EMBL" id="EOO64255.1"/>
    </source>
</evidence>
<proteinExistence type="predicted"/>
<comment type="caution">
    <text evidence="1">The sequence shown here is derived from an EMBL/GenBank/DDBJ whole genome shotgun (WGS) entry which is preliminary data.</text>
</comment>
<dbReference type="EMBL" id="AHFL01000034">
    <property type="protein sequence ID" value="EOO64255.1"/>
    <property type="molecule type" value="Genomic_DNA"/>
</dbReference>
<organism evidence="1 2">
    <name type="scientific">Bacillus cereus VD196</name>
    <dbReference type="NCBI Taxonomy" id="1053243"/>
    <lineage>
        <taxon>Bacteria</taxon>
        <taxon>Bacillati</taxon>
        <taxon>Bacillota</taxon>
        <taxon>Bacilli</taxon>
        <taxon>Bacillales</taxon>
        <taxon>Bacillaceae</taxon>
        <taxon>Bacillus</taxon>
        <taxon>Bacillus cereus group</taxon>
    </lineage>
</organism>
<name>A0A9W5V741_BACCE</name>
<dbReference type="Proteomes" id="UP000014023">
    <property type="component" value="Unassembled WGS sequence"/>
</dbReference>
<dbReference type="RefSeq" id="WP_016125859.1">
    <property type="nucleotide sequence ID" value="NZ_KB976267.1"/>
</dbReference>
<sequence>MTELDLYKFCEGKETDWRGDELYVWVYFHDLEDFTKMVGCNWFSEGGMEIRLFDNYVAIELVDLCENYEIDPENILKKER</sequence>
<accession>A0A9W5V741</accession>
<dbReference type="AlphaFoldDB" id="A0A9W5V741"/>
<gene>
    <name evidence="1" type="ORF">IKE_05132</name>
</gene>